<dbReference type="GO" id="GO:0005886">
    <property type="term" value="C:plasma membrane"/>
    <property type="evidence" value="ECO:0007669"/>
    <property type="project" value="UniProtKB-SubCell"/>
</dbReference>
<organism evidence="13">
    <name type="scientific">Capitella teleta</name>
    <name type="common">Polychaete worm</name>
    <dbReference type="NCBI Taxonomy" id="283909"/>
    <lineage>
        <taxon>Eukaryota</taxon>
        <taxon>Metazoa</taxon>
        <taxon>Spiralia</taxon>
        <taxon>Lophotrochozoa</taxon>
        <taxon>Annelida</taxon>
        <taxon>Polychaeta</taxon>
        <taxon>Sedentaria</taxon>
        <taxon>Scolecida</taxon>
        <taxon>Capitellidae</taxon>
        <taxon>Capitella</taxon>
    </lineage>
</organism>
<evidence type="ECO:0000256" key="11">
    <source>
        <dbReference type="RuleBase" id="RU362091"/>
    </source>
</evidence>
<accession>R7UYU8</accession>
<dbReference type="InterPro" id="IPR051163">
    <property type="entry name" value="Sodium:Solute_Symporter_SSF"/>
</dbReference>
<keyword evidence="10" id="KW-0739">Sodium transport</keyword>
<evidence type="ECO:0000256" key="5">
    <source>
        <dbReference type="ARBA" id="ARBA00022692"/>
    </source>
</evidence>
<comment type="similarity">
    <text evidence="2 11">Belongs to the sodium:solute symporter (SSF) (TC 2.A.21) family.</text>
</comment>
<dbReference type="PANTHER" id="PTHR42985:SF40">
    <property type="entry name" value="LD47995P-RELATED"/>
    <property type="match status" value="1"/>
</dbReference>
<keyword evidence="5 12" id="KW-0812">Transmembrane</keyword>
<reference evidence="15" key="1">
    <citation type="submission" date="2012-12" db="EMBL/GenBank/DDBJ databases">
        <authorList>
            <person name="Hellsten U."/>
            <person name="Grimwood J."/>
            <person name="Chapman J.A."/>
            <person name="Shapiro H."/>
            <person name="Aerts A."/>
            <person name="Otillar R.P."/>
            <person name="Terry A.Y."/>
            <person name="Boore J.L."/>
            <person name="Simakov O."/>
            <person name="Marletaz F."/>
            <person name="Cho S.-J."/>
            <person name="Edsinger-Gonzales E."/>
            <person name="Havlak P."/>
            <person name="Kuo D.-H."/>
            <person name="Larsson T."/>
            <person name="Lv J."/>
            <person name="Arendt D."/>
            <person name="Savage R."/>
            <person name="Osoegawa K."/>
            <person name="de Jong P."/>
            <person name="Lindberg D.R."/>
            <person name="Seaver E.C."/>
            <person name="Weisblat D.A."/>
            <person name="Putnam N.H."/>
            <person name="Grigoriev I.V."/>
            <person name="Rokhsar D.S."/>
        </authorList>
    </citation>
    <scope>NUCLEOTIDE SEQUENCE</scope>
    <source>
        <strain evidence="15">I ESC-2004</strain>
    </source>
</reference>
<evidence type="ECO:0000256" key="8">
    <source>
        <dbReference type="ARBA" id="ARBA00023065"/>
    </source>
</evidence>
<keyword evidence="6 12" id="KW-1133">Transmembrane helix</keyword>
<dbReference type="GO" id="GO:0015293">
    <property type="term" value="F:symporter activity"/>
    <property type="evidence" value="ECO:0007669"/>
    <property type="project" value="TreeGrafter"/>
</dbReference>
<dbReference type="AlphaFoldDB" id="R7UYU8"/>
<dbReference type="HOGENOM" id="CLU_018808_7_1_1"/>
<sequence length="142" mass="15611">MVVEEAEKRLQIADYVVFALTLAISLGIGLYHAFTGDRQRTTKDFLMGNRQLRTLPVALSMLVSFISAVLVLGTPAEMYTRGTLLFMRSIGYGFACLISSCLFVELFHRLNITSSFEVGKQMIDGAIKAALAGLFQTSLSFS</sequence>
<dbReference type="OMA" id="CTGSKQK"/>
<feature type="transmembrane region" description="Helical" evidence="12">
    <location>
        <begin position="55"/>
        <end position="73"/>
    </location>
</feature>
<evidence type="ECO:0000256" key="3">
    <source>
        <dbReference type="ARBA" id="ARBA00022448"/>
    </source>
</evidence>
<evidence type="ECO:0000256" key="6">
    <source>
        <dbReference type="ARBA" id="ARBA00022989"/>
    </source>
</evidence>
<dbReference type="GO" id="GO:0006814">
    <property type="term" value="P:sodium ion transport"/>
    <property type="evidence" value="ECO:0007669"/>
    <property type="project" value="UniProtKB-KW"/>
</dbReference>
<dbReference type="PROSITE" id="PS50283">
    <property type="entry name" value="NA_SOLUT_SYMP_3"/>
    <property type="match status" value="1"/>
</dbReference>
<reference evidence="13 15" key="2">
    <citation type="journal article" date="2013" name="Nature">
        <title>Insights into bilaterian evolution from three spiralian genomes.</title>
        <authorList>
            <person name="Simakov O."/>
            <person name="Marletaz F."/>
            <person name="Cho S.J."/>
            <person name="Edsinger-Gonzales E."/>
            <person name="Havlak P."/>
            <person name="Hellsten U."/>
            <person name="Kuo D.H."/>
            <person name="Larsson T."/>
            <person name="Lv J."/>
            <person name="Arendt D."/>
            <person name="Savage R."/>
            <person name="Osoegawa K."/>
            <person name="de Jong P."/>
            <person name="Grimwood J."/>
            <person name="Chapman J.A."/>
            <person name="Shapiro H."/>
            <person name="Aerts A."/>
            <person name="Otillar R.P."/>
            <person name="Terry A.Y."/>
            <person name="Boore J.L."/>
            <person name="Grigoriev I.V."/>
            <person name="Lindberg D.R."/>
            <person name="Seaver E.C."/>
            <person name="Weisblat D.A."/>
            <person name="Putnam N.H."/>
            <person name="Rokhsar D.S."/>
        </authorList>
    </citation>
    <scope>NUCLEOTIDE SEQUENCE</scope>
    <source>
        <strain evidence="13 15">I ESC-2004</strain>
    </source>
</reference>
<keyword evidence="15" id="KW-1185">Reference proteome</keyword>
<evidence type="ECO:0000313" key="13">
    <source>
        <dbReference type="EMBL" id="ELU11743.1"/>
    </source>
</evidence>
<reference evidence="14" key="3">
    <citation type="submission" date="2015-06" db="UniProtKB">
        <authorList>
            <consortium name="EnsemblMetazoa"/>
        </authorList>
    </citation>
    <scope>IDENTIFICATION</scope>
</reference>
<keyword evidence="3" id="KW-0813">Transport</keyword>
<keyword evidence="7" id="KW-0915">Sodium</keyword>
<keyword evidence="9 12" id="KW-0472">Membrane</keyword>
<dbReference type="Gene3D" id="1.20.1730.10">
    <property type="entry name" value="Sodium/glucose cotransporter"/>
    <property type="match status" value="1"/>
</dbReference>
<keyword evidence="8" id="KW-0406">Ion transport</keyword>
<evidence type="ECO:0000256" key="7">
    <source>
        <dbReference type="ARBA" id="ARBA00023053"/>
    </source>
</evidence>
<proteinExistence type="inferred from homology"/>
<evidence type="ECO:0000256" key="10">
    <source>
        <dbReference type="ARBA" id="ARBA00023201"/>
    </source>
</evidence>
<dbReference type="InterPro" id="IPR001734">
    <property type="entry name" value="Na/solute_symporter"/>
</dbReference>
<feature type="transmembrane region" description="Helical" evidence="12">
    <location>
        <begin position="85"/>
        <end position="107"/>
    </location>
</feature>
<evidence type="ECO:0000313" key="14">
    <source>
        <dbReference type="EnsemblMetazoa" id="CapteP112700"/>
    </source>
</evidence>
<comment type="subcellular location">
    <subcellularLocation>
        <location evidence="1">Cell membrane</location>
        <topology evidence="1">Multi-pass membrane protein</topology>
    </subcellularLocation>
</comment>
<keyword evidence="4" id="KW-1003">Cell membrane</keyword>
<evidence type="ECO:0000256" key="12">
    <source>
        <dbReference type="SAM" id="Phobius"/>
    </source>
</evidence>
<dbReference type="EMBL" id="KB296474">
    <property type="protein sequence ID" value="ELU11743.1"/>
    <property type="molecule type" value="Genomic_DNA"/>
</dbReference>
<dbReference type="OrthoDB" id="6152138at2759"/>
<dbReference type="InterPro" id="IPR038377">
    <property type="entry name" value="Na/Glc_symporter_sf"/>
</dbReference>
<evidence type="ECO:0000256" key="1">
    <source>
        <dbReference type="ARBA" id="ARBA00004651"/>
    </source>
</evidence>
<protein>
    <submittedName>
        <fullName evidence="13 14">Uncharacterized protein</fullName>
    </submittedName>
</protein>
<dbReference type="Pfam" id="PF00474">
    <property type="entry name" value="SSF"/>
    <property type="match status" value="1"/>
</dbReference>
<dbReference type="EnsemblMetazoa" id="CapteT112700">
    <property type="protein sequence ID" value="CapteP112700"/>
    <property type="gene ID" value="CapteG112700"/>
</dbReference>
<feature type="transmembrane region" description="Helical" evidence="12">
    <location>
        <begin position="12"/>
        <end position="34"/>
    </location>
</feature>
<dbReference type="Proteomes" id="UP000014760">
    <property type="component" value="Unassembled WGS sequence"/>
</dbReference>
<gene>
    <name evidence="13" type="ORF">CAPTEDRAFT_112700</name>
</gene>
<name>R7UYU8_CAPTE</name>
<evidence type="ECO:0000313" key="15">
    <source>
        <dbReference type="Proteomes" id="UP000014760"/>
    </source>
</evidence>
<evidence type="ECO:0000256" key="2">
    <source>
        <dbReference type="ARBA" id="ARBA00006434"/>
    </source>
</evidence>
<evidence type="ECO:0000256" key="9">
    <source>
        <dbReference type="ARBA" id="ARBA00023136"/>
    </source>
</evidence>
<dbReference type="EMBL" id="AMQN01005657">
    <property type="status" value="NOT_ANNOTATED_CDS"/>
    <property type="molecule type" value="Genomic_DNA"/>
</dbReference>
<dbReference type="PANTHER" id="PTHR42985">
    <property type="entry name" value="SODIUM-COUPLED MONOCARBOXYLATE TRANSPORTER"/>
    <property type="match status" value="1"/>
</dbReference>
<evidence type="ECO:0000256" key="4">
    <source>
        <dbReference type="ARBA" id="ARBA00022475"/>
    </source>
</evidence>